<sequence>MGIEDDNGVPTEFRRVFRFFEKKRAVRDLREGKAPLTDNKAFKNLKRTFSNAYPLFLDINYSDITKYMEQDIKR</sequence>
<organism evidence="1 2">
    <name type="scientific">Paenibacillus sophorae</name>
    <dbReference type="NCBI Taxonomy" id="1333845"/>
    <lineage>
        <taxon>Bacteria</taxon>
        <taxon>Bacillati</taxon>
        <taxon>Bacillota</taxon>
        <taxon>Bacilli</taxon>
        <taxon>Bacillales</taxon>
        <taxon>Paenibacillaceae</taxon>
        <taxon>Paenibacillus</taxon>
    </lineage>
</organism>
<reference evidence="1 2" key="1">
    <citation type="submission" date="2021-06" db="EMBL/GenBank/DDBJ databases">
        <title>Whole genome sequence of Paenibacillus sophorae DSM23020 for comparative genomics.</title>
        <authorList>
            <person name="Kim M.-J."/>
            <person name="Lee G."/>
            <person name="Shin J.-H."/>
        </authorList>
    </citation>
    <scope>NUCLEOTIDE SEQUENCE [LARGE SCALE GENOMIC DNA]</scope>
    <source>
        <strain evidence="1 2">DSM 23020</strain>
    </source>
</reference>
<name>A0ABX8H539_9BACL</name>
<dbReference type="EMBL" id="CP076607">
    <property type="protein sequence ID" value="QWU13224.1"/>
    <property type="molecule type" value="Genomic_DNA"/>
</dbReference>
<gene>
    <name evidence="1" type="ORF">KP014_14475</name>
</gene>
<dbReference type="RefSeq" id="WP_036601912.1">
    <property type="nucleotide sequence ID" value="NZ_CP076607.1"/>
</dbReference>
<evidence type="ECO:0000313" key="1">
    <source>
        <dbReference type="EMBL" id="QWU13224.1"/>
    </source>
</evidence>
<dbReference type="Proteomes" id="UP000683429">
    <property type="component" value="Chromosome"/>
</dbReference>
<protein>
    <submittedName>
        <fullName evidence="1">Uncharacterized protein</fullName>
    </submittedName>
</protein>
<proteinExistence type="predicted"/>
<keyword evidence="2" id="KW-1185">Reference proteome</keyword>
<accession>A0ABX8H539</accession>
<evidence type="ECO:0000313" key="2">
    <source>
        <dbReference type="Proteomes" id="UP000683429"/>
    </source>
</evidence>